<reference evidence="2 3" key="1">
    <citation type="submission" date="2018-10" db="EMBL/GenBank/DDBJ databases">
        <title>Genomic Encyclopedia of Archaeal and Bacterial Type Strains, Phase II (KMG-II): from individual species to whole genera.</title>
        <authorList>
            <person name="Goeker M."/>
        </authorList>
    </citation>
    <scope>NUCLEOTIDE SEQUENCE [LARGE SCALE GENOMIC DNA]</scope>
    <source>
        <strain evidence="2 3">DSM 11927</strain>
    </source>
</reference>
<dbReference type="Proteomes" id="UP000268233">
    <property type="component" value="Unassembled WGS sequence"/>
</dbReference>
<dbReference type="EMBL" id="RBWW01000001">
    <property type="protein sequence ID" value="RKS82127.1"/>
    <property type="molecule type" value="Genomic_DNA"/>
</dbReference>
<dbReference type="RefSeq" id="WP_121302828.1">
    <property type="nucleotide sequence ID" value="NZ_RBWW01000001.1"/>
</dbReference>
<evidence type="ECO:0000256" key="1">
    <source>
        <dbReference type="SAM" id="Coils"/>
    </source>
</evidence>
<protein>
    <submittedName>
        <fullName evidence="2">Uncharacterized protein</fullName>
    </submittedName>
</protein>
<evidence type="ECO:0000313" key="3">
    <source>
        <dbReference type="Proteomes" id="UP000268233"/>
    </source>
</evidence>
<keyword evidence="1" id="KW-0175">Coiled coil</keyword>
<name>A0A495R469_9EURY</name>
<evidence type="ECO:0000313" key="2">
    <source>
        <dbReference type="EMBL" id="RKS82127.1"/>
    </source>
</evidence>
<dbReference type="AlphaFoldDB" id="A0A495R469"/>
<comment type="caution">
    <text evidence="2">The sequence shown here is derived from an EMBL/GenBank/DDBJ whole genome shotgun (WGS) entry which is preliminary data.</text>
</comment>
<feature type="coiled-coil region" evidence="1">
    <location>
        <begin position="106"/>
        <end position="133"/>
    </location>
</feature>
<keyword evidence="3" id="KW-1185">Reference proteome</keyword>
<sequence>MMPDVSVPGDIDAIIDKSLYREYIISYIRQETNPTDRKIRLYFGDGSGVKPTKEEVGGFIKNQMGLVRSGEKPEWSSGVCQLISMGMDAWQDGKIERAHLISPERVEKLEERNRELKNEVQNLRSELARSDQDGGKVDAAKRVQTIEASILKVLCSDKHLGAKSPNYVQIETISQTTGHDYDTVMHYVRSLSKIEFGGHVEIDRMENNAKAARETAFEEYCDAARIDGMTLDE</sequence>
<accession>A0A495R469</accession>
<organism evidence="2 3">
    <name type="scientific">Haloarcula quadrata</name>
    <dbReference type="NCBI Taxonomy" id="182779"/>
    <lineage>
        <taxon>Archaea</taxon>
        <taxon>Methanobacteriati</taxon>
        <taxon>Methanobacteriota</taxon>
        <taxon>Stenosarchaea group</taxon>
        <taxon>Halobacteria</taxon>
        <taxon>Halobacteriales</taxon>
        <taxon>Haloarculaceae</taxon>
        <taxon>Haloarcula</taxon>
    </lineage>
</organism>
<gene>
    <name evidence="2" type="ORF">BDK61_1424</name>
</gene>
<proteinExistence type="predicted"/>